<feature type="chain" id="PRO_5011543567" description="Rap1a immunity protein domain-containing protein" evidence="1">
    <location>
        <begin position="26"/>
        <end position="139"/>
    </location>
</feature>
<reference evidence="2 3" key="1">
    <citation type="submission" date="2016-10" db="EMBL/GenBank/DDBJ databases">
        <authorList>
            <person name="de Groot N.N."/>
        </authorList>
    </citation>
    <scope>NUCLEOTIDE SEQUENCE [LARGE SCALE GENOMIC DNA]</scope>
    <source>
        <strain evidence="2 3">DSM 11443</strain>
    </source>
</reference>
<gene>
    <name evidence="2" type="ORF">SAMN04488523_1147</name>
</gene>
<accession>A0A1I2EZ64</accession>
<evidence type="ECO:0008006" key="4">
    <source>
        <dbReference type="Google" id="ProtNLM"/>
    </source>
</evidence>
<dbReference type="AlphaFoldDB" id="A0A1I2EZ64"/>
<evidence type="ECO:0000256" key="1">
    <source>
        <dbReference type="SAM" id="SignalP"/>
    </source>
</evidence>
<dbReference type="Proteomes" id="UP000198977">
    <property type="component" value="Unassembled WGS sequence"/>
</dbReference>
<keyword evidence="3" id="KW-1185">Reference proteome</keyword>
<organism evidence="2 3">
    <name type="scientific">Sulfitobacter brevis</name>
    <dbReference type="NCBI Taxonomy" id="74348"/>
    <lineage>
        <taxon>Bacteria</taxon>
        <taxon>Pseudomonadati</taxon>
        <taxon>Pseudomonadota</taxon>
        <taxon>Alphaproteobacteria</taxon>
        <taxon>Rhodobacterales</taxon>
        <taxon>Roseobacteraceae</taxon>
        <taxon>Sulfitobacter</taxon>
    </lineage>
</organism>
<keyword evidence="1" id="KW-0732">Signal</keyword>
<feature type="signal peptide" evidence="1">
    <location>
        <begin position="1"/>
        <end position="25"/>
    </location>
</feature>
<evidence type="ECO:0000313" key="3">
    <source>
        <dbReference type="Proteomes" id="UP000198977"/>
    </source>
</evidence>
<dbReference type="EMBL" id="FOMW01000014">
    <property type="protein sequence ID" value="SFE98069.1"/>
    <property type="molecule type" value="Genomic_DNA"/>
</dbReference>
<sequence length="139" mass="15103">MKDAPNALRTVFATLLIVLPLSASAETPGSTSGEPKPFSWMAIAPDAGEACRVPRPPADLAETAYLRNGYRAILRILVAERHLKAETCDCLLGEFTWGMALAELPRFQTSDNPRLPFKVLDLYAMADALEAEHAEGCSE</sequence>
<proteinExistence type="predicted"/>
<name>A0A1I2EZ64_9RHOB</name>
<dbReference type="STRING" id="74348.SAMN04488523_1147"/>
<evidence type="ECO:0000313" key="2">
    <source>
        <dbReference type="EMBL" id="SFE98069.1"/>
    </source>
</evidence>
<protein>
    <recommendedName>
        <fullName evidence="4">Rap1a immunity protein domain-containing protein</fullName>
    </recommendedName>
</protein>